<protein>
    <submittedName>
        <fullName evidence="1">Uncharacterized protein</fullName>
    </submittedName>
</protein>
<organism evidence="1 2">
    <name type="scientific">Halopseudomonas pachastrellae</name>
    <dbReference type="NCBI Taxonomy" id="254161"/>
    <lineage>
        <taxon>Bacteria</taxon>
        <taxon>Pseudomonadati</taxon>
        <taxon>Pseudomonadota</taxon>
        <taxon>Gammaproteobacteria</taxon>
        <taxon>Pseudomonadales</taxon>
        <taxon>Pseudomonadaceae</taxon>
        <taxon>Halopseudomonas</taxon>
    </lineage>
</organism>
<accession>A0A1S8DDS8</accession>
<sequence length="113" mass="12748">MDLLKAEFDPGLESLRLGMLLRQFPELADICGEVRFAACDDEARLSHASWSTEGDWFAQAGESGVKLYLMELLDSFIQYRAQCYQAPWQNGIVYIDAGSMRIEWLAIDDVAHG</sequence>
<dbReference type="OrthoDB" id="5769495at2"/>
<reference evidence="1 2" key="1">
    <citation type="submission" date="2017-01" db="EMBL/GenBank/DDBJ databases">
        <title>Draft genome sequence of Pseudomonas pachastrellae type strain CCUG 46540T from a deep sea.</title>
        <authorList>
            <person name="Gomila M."/>
            <person name="Mulet M."/>
            <person name="Lalucat J."/>
            <person name="Garcia-Valdes E."/>
        </authorList>
    </citation>
    <scope>NUCLEOTIDE SEQUENCE [LARGE SCALE GENOMIC DNA]</scope>
    <source>
        <strain evidence="1 2">CCUG 46540</strain>
    </source>
</reference>
<evidence type="ECO:0000313" key="2">
    <source>
        <dbReference type="Proteomes" id="UP000242847"/>
    </source>
</evidence>
<proteinExistence type="predicted"/>
<dbReference type="RefSeq" id="WP_090475285.1">
    <property type="nucleotide sequence ID" value="NZ_FOUD01000025.1"/>
</dbReference>
<keyword evidence="2" id="KW-1185">Reference proteome</keyword>
<dbReference type="STRING" id="254161.SAMN05216256_12551"/>
<name>A0A1S8DDS8_9GAMM</name>
<gene>
    <name evidence="1" type="ORF">BXT89_15075</name>
</gene>
<dbReference type="AlphaFoldDB" id="A0A1S8DDS8"/>
<comment type="caution">
    <text evidence="1">The sequence shown here is derived from an EMBL/GenBank/DDBJ whole genome shotgun (WGS) entry which is preliminary data.</text>
</comment>
<dbReference type="EMBL" id="MUBC01000039">
    <property type="protein sequence ID" value="ONM42976.1"/>
    <property type="molecule type" value="Genomic_DNA"/>
</dbReference>
<evidence type="ECO:0000313" key="1">
    <source>
        <dbReference type="EMBL" id="ONM42976.1"/>
    </source>
</evidence>
<dbReference type="Proteomes" id="UP000242847">
    <property type="component" value="Unassembled WGS sequence"/>
</dbReference>